<feature type="domain" description="Metalloprotease TldD/E C-terminal" evidence="6">
    <location>
        <begin position="243"/>
        <end position="488"/>
    </location>
</feature>
<keyword evidence="3" id="KW-0378">Hydrolase</keyword>
<evidence type="ECO:0000256" key="2">
    <source>
        <dbReference type="ARBA" id="ARBA00022670"/>
    </source>
</evidence>
<dbReference type="InterPro" id="IPR045569">
    <property type="entry name" value="Metalloprtase-TldD/E_C"/>
</dbReference>
<dbReference type="InterPro" id="IPR036059">
    <property type="entry name" value="TldD/PmbA_sf"/>
</dbReference>
<dbReference type="GO" id="GO:0008237">
    <property type="term" value="F:metallopeptidase activity"/>
    <property type="evidence" value="ECO:0007669"/>
    <property type="project" value="UniProtKB-KW"/>
</dbReference>
<dbReference type="InterPro" id="IPR051463">
    <property type="entry name" value="Peptidase_U62_metallo"/>
</dbReference>
<dbReference type="GO" id="GO:0006508">
    <property type="term" value="P:proteolysis"/>
    <property type="evidence" value="ECO:0007669"/>
    <property type="project" value="UniProtKB-KW"/>
</dbReference>
<reference evidence="7" key="1">
    <citation type="submission" date="2020-05" db="EMBL/GenBank/DDBJ databases">
        <authorList>
            <person name="Chiriac C."/>
            <person name="Salcher M."/>
            <person name="Ghai R."/>
            <person name="Kavagutti S V."/>
        </authorList>
    </citation>
    <scope>NUCLEOTIDE SEQUENCE</scope>
</reference>
<dbReference type="PANTHER" id="PTHR30624">
    <property type="entry name" value="UNCHARACTERIZED PROTEIN TLDD AND PMBA"/>
    <property type="match status" value="1"/>
</dbReference>
<dbReference type="Pfam" id="PF01523">
    <property type="entry name" value="PmbA_TldD_1st"/>
    <property type="match status" value="1"/>
</dbReference>
<dbReference type="InterPro" id="IPR002510">
    <property type="entry name" value="Metalloprtase-TldD/E_N"/>
</dbReference>
<protein>
    <submittedName>
        <fullName evidence="7">Unannotated protein</fullName>
    </submittedName>
</protein>
<sequence length="496" mass="53621">MAEIDESFRQLPLDAIAEAALATGSACSEVLVRIHQTRTHYLAMHDGELETSHDMNDLSMSVRVLLNGSWGFAGSQTVTTDSAVRLTQEASALAALSKPLSIIAEDPAPEPSYGRVEWVSAYDIDPFTVSAADTVDLLRARSEMLLSHPSVTHADAEVTSVKETTFVAHSNGSRITQQRVRTGPAMRVTSISDKGFDTVKSLAPPAARGWEYLVNSGWDWDGELAELPELLAEKHLAPTVEAGLYDVVIDATNLWLTIHESIGHATELDRILGYESNYAGTSFVPADGVGSLKYGSALMNIRADRTALHGLATTGWDDEAVQAQEWDIVKSGILDGFQLDRATATRGGFSRSNGCAYAESGILYPIQRMANVNLVPDPRGPDLEGLLSELGDGLYVVGDNSWSIDMQRYNFQFTGQRFHRIKDGKIAGQVKDAAYQGRTPDFWGSMSAVGNDSTYRLMGALNCGKAQPGQSAPVSHGTPAALFRDVNILNTVQEAK</sequence>
<dbReference type="AlphaFoldDB" id="A0A6J6HY55"/>
<keyword evidence="4" id="KW-0482">Metalloprotease</keyword>
<dbReference type="EMBL" id="CAEZVF010000017">
    <property type="protein sequence ID" value="CAB4616124.1"/>
    <property type="molecule type" value="Genomic_DNA"/>
</dbReference>
<comment type="similarity">
    <text evidence="1">Belongs to the peptidase U62 family.</text>
</comment>
<dbReference type="SUPFAM" id="SSF111283">
    <property type="entry name" value="Putative modulator of DNA gyrase, PmbA/TldD"/>
    <property type="match status" value="1"/>
</dbReference>
<keyword evidence="2" id="KW-0645">Protease</keyword>
<evidence type="ECO:0000259" key="6">
    <source>
        <dbReference type="Pfam" id="PF19289"/>
    </source>
</evidence>
<accession>A0A6J6HY55</accession>
<evidence type="ECO:0000259" key="5">
    <source>
        <dbReference type="Pfam" id="PF01523"/>
    </source>
</evidence>
<gene>
    <name evidence="7" type="ORF">UFOPK1939_00208</name>
</gene>
<dbReference type="PANTHER" id="PTHR30624:SF10">
    <property type="entry name" value="CONSERVED PROTEIN"/>
    <property type="match status" value="1"/>
</dbReference>
<organism evidence="7">
    <name type="scientific">freshwater metagenome</name>
    <dbReference type="NCBI Taxonomy" id="449393"/>
    <lineage>
        <taxon>unclassified sequences</taxon>
        <taxon>metagenomes</taxon>
        <taxon>ecological metagenomes</taxon>
    </lineage>
</organism>
<evidence type="ECO:0000313" key="7">
    <source>
        <dbReference type="EMBL" id="CAB4616124.1"/>
    </source>
</evidence>
<dbReference type="Pfam" id="PF19289">
    <property type="entry name" value="PmbA_TldD_3rd"/>
    <property type="match status" value="1"/>
</dbReference>
<dbReference type="Gene3D" id="3.30.2290.10">
    <property type="entry name" value="PmbA/TldD superfamily"/>
    <property type="match status" value="1"/>
</dbReference>
<evidence type="ECO:0000256" key="4">
    <source>
        <dbReference type="ARBA" id="ARBA00023049"/>
    </source>
</evidence>
<dbReference type="GO" id="GO:0005829">
    <property type="term" value="C:cytosol"/>
    <property type="evidence" value="ECO:0007669"/>
    <property type="project" value="TreeGrafter"/>
</dbReference>
<evidence type="ECO:0000256" key="3">
    <source>
        <dbReference type="ARBA" id="ARBA00022801"/>
    </source>
</evidence>
<evidence type="ECO:0000256" key="1">
    <source>
        <dbReference type="ARBA" id="ARBA00005836"/>
    </source>
</evidence>
<proteinExistence type="inferred from homology"/>
<dbReference type="InterPro" id="IPR035068">
    <property type="entry name" value="TldD/PmbA_N"/>
</dbReference>
<name>A0A6J6HY55_9ZZZZ</name>
<feature type="domain" description="Metalloprotease TldD/E N-terminal" evidence="5">
    <location>
        <begin position="32"/>
        <end position="94"/>
    </location>
</feature>